<feature type="compositionally biased region" description="Basic and acidic residues" evidence="1">
    <location>
        <begin position="72"/>
        <end position="92"/>
    </location>
</feature>
<reference evidence="3 4" key="1">
    <citation type="journal article" date="2019" name="Int. J. Syst. Evol. Microbiol.">
        <title>The Global Catalogue of Microorganisms (GCM) 10K type strain sequencing project: providing services to taxonomists for standard genome sequencing and annotation.</title>
        <authorList>
            <consortium name="The Broad Institute Genomics Platform"/>
            <consortium name="The Broad Institute Genome Sequencing Center for Infectious Disease"/>
            <person name="Wu L."/>
            <person name="Ma J."/>
        </authorList>
    </citation>
    <scope>NUCLEOTIDE SEQUENCE [LARGE SCALE GENOMIC DNA]</scope>
    <source>
        <strain evidence="3 4">CGMCC 1.10593</strain>
    </source>
</reference>
<evidence type="ECO:0000259" key="2">
    <source>
        <dbReference type="Pfam" id="PF26006"/>
    </source>
</evidence>
<dbReference type="InterPro" id="IPR058312">
    <property type="entry name" value="DUF7999"/>
</dbReference>
<keyword evidence="4" id="KW-1185">Reference proteome</keyword>
<dbReference type="AlphaFoldDB" id="A0ABD6D668"/>
<proteinExistence type="predicted"/>
<dbReference type="EMBL" id="JBHUDM010000001">
    <property type="protein sequence ID" value="MFD1640842.1"/>
    <property type="molecule type" value="Genomic_DNA"/>
</dbReference>
<comment type="caution">
    <text evidence="3">The sequence shown here is derived from an EMBL/GenBank/DDBJ whole genome shotgun (WGS) entry which is preliminary data.</text>
</comment>
<evidence type="ECO:0000313" key="4">
    <source>
        <dbReference type="Proteomes" id="UP001597052"/>
    </source>
</evidence>
<evidence type="ECO:0000313" key="3">
    <source>
        <dbReference type="EMBL" id="MFD1640842.1"/>
    </source>
</evidence>
<name>A0ABD6D668_9EURY</name>
<sequence>MTVEQNRYGAMTLRSAADRTYQVVGSESPAVEETLARLTAGSEVSVTLTRAHGRGDGWYVAAVDAPEVARPAIHERTGTTDRPEPSFRRESR</sequence>
<gene>
    <name evidence="3" type="ORF">ACFSBW_02985</name>
</gene>
<protein>
    <recommendedName>
        <fullName evidence="2">DUF7999 domain-containing protein</fullName>
    </recommendedName>
</protein>
<dbReference type="RefSeq" id="WP_256394536.1">
    <property type="nucleotide sequence ID" value="NZ_JANHDJ010000001.1"/>
</dbReference>
<accession>A0ABD6D668</accession>
<evidence type="ECO:0000256" key="1">
    <source>
        <dbReference type="SAM" id="MobiDB-lite"/>
    </source>
</evidence>
<dbReference type="Pfam" id="PF26006">
    <property type="entry name" value="DUF7999"/>
    <property type="match status" value="1"/>
</dbReference>
<dbReference type="Proteomes" id="UP001597052">
    <property type="component" value="Unassembled WGS sequence"/>
</dbReference>
<feature type="domain" description="DUF7999" evidence="2">
    <location>
        <begin position="4"/>
        <end position="65"/>
    </location>
</feature>
<organism evidence="3 4">
    <name type="scientific">Halohasta litorea</name>
    <dbReference type="NCBI Taxonomy" id="869891"/>
    <lineage>
        <taxon>Archaea</taxon>
        <taxon>Methanobacteriati</taxon>
        <taxon>Methanobacteriota</taxon>
        <taxon>Stenosarchaea group</taxon>
        <taxon>Halobacteria</taxon>
        <taxon>Halobacteriales</taxon>
        <taxon>Haloferacaceae</taxon>
        <taxon>Halohasta</taxon>
    </lineage>
</organism>
<feature type="region of interest" description="Disordered" evidence="1">
    <location>
        <begin position="70"/>
        <end position="92"/>
    </location>
</feature>